<dbReference type="InterPro" id="IPR002562">
    <property type="entry name" value="3'-5'_exonuclease_dom"/>
</dbReference>
<accession>A0ABV9AHM6</accession>
<dbReference type="Pfam" id="PF00476">
    <property type="entry name" value="DNA_pol_A"/>
    <property type="match status" value="1"/>
</dbReference>
<dbReference type="RefSeq" id="WP_381167965.1">
    <property type="nucleotide sequence ID" value="NZ_JBHSFK010000002.1"/>
</dbReference>
<dbReference type="PANTHER" id="PTHR10133:SF27">
    <property type="entry name" value="DNA POLYMERASE NU"/>
    <property type="match status" value="1"/>
</dbReference>
<evidence type="ECO:0000256" key="2">
    <source>
        <dbReference type="ARBA" id="ARBA00012417"/>
    </source>
</evidence>
<evidence type="ECO:0000259" key="10">
    <source>
        <dbReference type="SMART" id="SM00482"/>
    </source>
</evidence>
<dbReference type="EMBL" id="JBHSFK010000002">
    <property type="protein sequence ID" value="MFC4498556.1"/>
    <property type="molecule type" value="Genomic_DNA"/>
</dbReference>
<dbReference type="Gene3D" id="3.30.420.10">
    <property type="entry name" value="Ribonuclease H-like superfamily/Ribonuclease H"/>
    <property type="match status" value="1"/>
</dbReference>
<dbReference type="InterPro" id="IPR019760">
    <property type="entry name" value="DNA-dir_DNA_pol_A_CS"/>
</dbReference>
<name>A0ABV9AHM6_9ACTN</name>
<organism evidence="11 12">
    <name type="scientific">Streptomyces vulcanius</name>
    <dbReference type="NCBI Taxonomy" id="1441876"/>
    <lineage>
        <taxon>Bacteria</taxon>
        <taxon>Bacillati</taxon>
        <taxon>Actinomycetota</taxon>
        <taxon>Actinomycetes</taxon>
        <taxon>Kitasatosporales</taxon>
        <taxon>Streptomycetaceae</taxon>
        <taxon>Streptomyces</taxon>
    </lineage>
</organism>
<evidence type="ECO:0000256" key="7">
    <source>
        <dbReference type="ARBA" id="ARBA00022932"/>
    </source>
</evidence>
<keyword evidence="5" id="KW-0548">Nucleotidyltransferase</keyword>
<comment type="caution">
    <text evidence="11">The sequence shown here is derived from an EMBL/GenBank/DDBJ whole genome shotgun (WGS) entry which is preliminary data.</text>
</comment>
<dbReference type="InterPro" id="IPR036397">
    <property type="entry name" value="RNaseH_sf"/>
</dbReference>
<reference evidence="12" key="1">
    <citation type="journal article" date="2019" name="Int. J. Syst. Evol. Microbiol.">
        <title>The Global Catalogue of Microorganisms (GCM) 10K type strain sequencing project: providing services to taxonomists for standard genome sequencing and annotation.</title>
        <authorList>
            <consortium name="The Broad Institute Genomics Platform"/>
            <consortium name="The Broad Institute Genome Sequencing Center for Infectious Disease"/>
            <person name="Wu L."/>
            <person name="Ma J."/>
        </authorList>
    </citation>
    <scope>NUCLEOTIDE SEQUENCE [LARGE SCALE GENOMIC DNA]</scope>
    <source>
        <strain evidence="12">CGMCC 4.7177</strain>
    </source>
</reference>
<protein>
    <recommendedName>
        <fullName evidence="3">DNA polymerase I</fullName>
        <ecNumber evidence="2">2.7.7.7</ecNumber>
    </recommendedName>
</protein>
<evidence type="ECO:0000313" key="11">
    <source>
        <dbReference type="EMBL" id="MFC4498556.1"/>
    </source>
</evidence>
<feature type="domain" description="DNA-directed DNA polymerase family A palm" evidence="10">
    <location>
        <begin position="383"/>
        <end position="589"/>
    </location>
</feature>
<dbReference type="InterPro" id="IPR002298">
    <property type="entry name" value="DNA_polymerase_A"/>
</dbReference>
<dbReference type="Pfam" id="PF01612">
    <property type="entry name" value="DNA_pol_A_exo1"/>
    <property type="match status" value="1"/>
</dbReference>
<dbReference type="SMART" id="SM00482">
    <property type="entry name" value="POLAc"/>
    <property type="match status" value="1"/>
</dbReference>
<evidence type="ECO:0000256" key="5">
    <source>
        <dbReference type="ARBA" id="ARBA00022695"/>
    </source>
</evidence>
<dbReference type="EC" id="2.7.7.7" evidence="2"/>
<comment type="similarity">
    <text evidence="1">Belongs to the DNA polymerase type-A family.</text>
</comment>
<comment type="catalytic activity">
    <reaction evidence="9">
        <text>DNA(n) + a 2'-deoxyribonucleoside 5'-triphosphate = DNA(n+1) + diphosphate</text>
        <dbReference type="Rhea" id="RHEA:22508"/>
        <dbReference type="Rhea" id="RHEA-COMP:17339"/>
        <dbReference type="Rhea" id="RHEA-COMP:17340"/>
        <dbReference type="ChEBI" id="CHEBI:33019"/>
        <dbReference type="ChEBI" id="CHEBI:61560"/>
        <dbReference type="ChEBI" id="CHEBI:173112"/>
        <dbReference type="EC" id="2.7.7.7"/>
    </reaction>
</comment>
<evidence type="ECO:0000313" key="12">
    <source>
        <dbReference type="Proteomes" id="UP001595839"/>
    </source>
</evidence>
<dbReference type="Proteomes" id="UP001595839">
    <property type="component" value="Unassembled WGS sequence"/>
</dbReference>
<evidence type="ECO:0000256" key="6">
    <source>
        <dbReference type="ARBA" id="ARBA00022705"/>
    </source>
</evidence>
<keyword evidence="7" id="KW-0239">DNA-directed DNA polymerase</keyword>
<dbReference type="Gene3D" id="1.20.1060.10">
    <property type="entry name" value="Taq DNA Polymerase, Chain T, domain 4"/>
    <property type="match status" value="1"/>
</dbReference>
<proteinExistence type="inferred from homology"/>
<keyword evidence="12" id="KW-1185">Reference proteome</keyword>
<dbReference type="SUPFAM" id="SSF56672">
    <property type="entry name" value="DNA/RNA polymerases"/>
    <property type="match status" value="1"/>
</dbReference>
<sequence length="627" mass="70738">MHQLVTTTDQLHDVIEYFETREGFAFDVETVGPHRGVPAVNEVTWLSLSTDGACSVIPLGHPNGYNLLRKATRRKNKQTGEWEHLPALFDEPPKQLRPSQVFGALENLFFSDRVKVAHNAPFDLLSVAKYFPGRGFPPPPYGDTIVAAWLLDENRLLGLKPLDRERYGLDYDHDNTGKCVEKHPFGQVQEYAWLDGRTTWLHWKDMRPKITAEGLDDMWALEMDVLHCLLHMGRGVPIDIHALRELRTRLRAEMEHAEAEVYRAAGKVFNINSTPQKQKILYEEQGLKPRKLTKKGAPSTDAEALEPYKGRNNFVNALLGYQDVSKILSTYVEGYLGDGEEKPTQIFNGRIYPMLKQYGTVTGRFSASTPNIQNWPRADTEWGKAIRDLVDPLPGFVLLVADYAQIEQRILAHFAGKGALWQGFWDGVDAHTATAAAVFGVAPEDVTKQMRQVAKAIAFAINYGAGPQKVADMSHTTLRRAKQILATHEKQFPEVYAYKRKLLRTVRSRRPEPYLRTLLGRKRRLPDLLSYDRGHRAKAERQVVNSHIQGSNADITKLALVRLHKSLLPDMQILLTVHDEIAAMCPADIAEEGAKVLHEAMAGEGMQLLSVPVTTDVKICHRWSEAK</sequence>
<evidence type="ECO:0000256" key="9">
    <source>
        <dbReference type="ARBA" id="ARBA00049244"/>
    </source>
</evidence>
<dbReference type="Gene3D" id="1.10.150.20">
    <property type="entry name" value="5' to 3' exonuclease, C-terminal subdomain"/>
    <property type="match status" value="1"/>
</dbReference>
<dbReference type="PRINTS" id="PR00868">
    <property type="entry name" value="DNAPOLI"/>
</dbReference>
<evidence type="ECO:0000256" key="1">
    <source>
        <dbReference type="ARBA" id="ARBA00007705"/>
    </source>
</evidence>
<keyword evidence="8" id="KW-0238">DNA-binding</keyword>
<dbReference type="SUPFAM" id="SSF53098">
    <property type="entry name" value="Ribonuclease H-like"/>
    <property type="match status" value="1"/>
</dbReference>
<dbReference type="InterPro" id="IPR001098">
    <property type="entry name" value="DNA-dir_DNA_pol_A_palm_dom"/>
</dbReference>
<gene>
    <name evidence="11" type="ORF">ACFPIH_03290</name>
</gene>
<evidence type="ECO:0000256" key="4">
    <source>
        <dbReference type="ARBA" id="ARBA00022679"/>
    </source>
</evidence>
<dbReference type="PANTHER" id="PTHR10133">
    <property type="entry name" value="DNA POLYMERASE I"/>
    <property type="match status" value="1"/>
</dbReference>
<dbReference type="Gene3D" id="3.30.70.370">
    <property type="match status" value="1"/>
</dbReference>
<evidence type="ECO:0000256" key="8">
    <source>
        <dbReference type="ARBA" id="ARBA00023125"/>
    </source>
</evidence>
<dbReference type="InterPro" id="IPR043502">
    <property type="entry name" value="DNA/RNA_pol_sf"/>
</dbReference>
<dbReference type="PROSITE" id="PS00447">
    <property type="entry name" value="DNA_POLYMERASE_A"/>
    <property type="match status" value="1"/>
</dbReference>
<evidence type="ECO:0000256" key="3">
    <source>
        <dbReference type="ARBA" id="ARBA00020311"/>
    </source>
</evidence>
<dbReference type="InterPro" id="IPR012337">
    <property type="entry name" value="RNaseH-like_sf"/>
</dbReference>
<keyword evidence="4" id="KW-0808">Transferase</keyword>
<keyword evidence="6" id="KW-0235">DNA replication</keyword>